<protein>
    <submittedName>
        <fullName evidence="3">C2H2-type domain-containing protein</fullName>
    </submittedName>
</protein>
<dbReference type="GO" id="GO:0008270">
    <property type="term" value="F:zinc ion binding"/>
    <property type="evidence" value="ECO:0007669"/>
    <property type="project" value="UniProtKB-KW"/>
</dbReference>
<keyword evidence="4" id="KW-1185">Reference proteome</keyword>
<evidence type="ECO:0000259" key="2">
    <source>
        <dbReference type="PROSITE" id="PS50157"/>
    </source>
</evidence>
<dbReference type="SUPFAM" id="SSF57667">
    <property type="entry name" value="beta-beta-alpha zinc fingers"/>
    <property type="match status" value="1"/>
</dbReference>
<dbReference type="PANTHER" id="PTHR33936">
    <property type="entry name" value="PROTEIN CBG17840"/>
    <property type="match status" value="1"/>
</dbReference>
<sequence length="93" mass="10658">MDNTCFLCGKSFSTASNLQLHARLTHDVENKVSTCRQIKCNVCNEELVSMKPLLDHIEPAHNIAIVKETKKFDTHEAFKIWKEDVENKQLPCT</sequence>
<feature type="domain" description="C2H2-type" evidence="2">
    <location>
        <begin position="3"/>
        <end position="31"/>
    </location>
</feature>
<evidence type="ECO:0000313" key="3">
    <source>
        <dbReference type="EMBL" id="GFT56906.1"/>
    </source>
</evidence>
<dbReference type="EMBL" id="BMAW01018104">
    <property type="protein sequence ID" value="GFT56906.1"/>
    <property type="molecule type" value="Genomic_DNA"/>
</dbReference>
<reference evidence="3" key="1">
    <citation type="submission" date="2020-08" db="EMBL/GenBank/DDBJ databases">
        <title>Multicomponent nature underlies the extraordinary mechanical properties of spider dragline silk.</title>
        <authorList>
            <person name="Kono N."/>
            <person name="Nakamura H."/>
            <person name="Mori M."/>
            <person name="Yoshida Y."/>
            <person name="Ohtoshi R."/>
            <person name="Malay A.D."/>
            <person name="Moran D.A.P."/>
            <person name="Tomita M."/>
            <person name="Numata K."/>
            <person name="Arakawa K."/>
        </authorList>
    </citation>
    <scope>NUCLEOTIDE SEQUENCE</scope>
</reference>
<dbReference type="InterPro" id="IPR052797">
    <property type="entry name" value="RegFact_GeneExpr_CellDeath"/>
</dbReference>
<dbReference type="PANTHER" id="PTHR33936:SF24">
    <property type="entry name" value="C2H2-TYPE DOMAIN-CONTAINING PROTEIN"/>
    <property type="match status" value="1"/>
</dbReference>
<comment type="caution">
    <text evidence="3">The sequence shown here is derived from an EMBL/GenBank/DDBJ whole genome shotgun (WGS) entry which is preliminary data.</text>
</comment>
<dbReference type="PROSITE" id="PS50157">
    <property type="entry name" value="ZINC_FINGER_C2H2_2"/>
    <property type="match status" value="1"/>
</dbReference>
<organism evidence="3 4">
    <name type="scientific">Nephila pilipes</name>
    <name type="common">Giant wood spider</name>
    <name type="synonym">Nephila maculata</name>
    <dbReference type="NCBI Taxonomy" id="299642"/>
    <lineage>
        <taxon>Eukaryota</taxon>
        <taxon>Metazoa</taxon>
        <taxon>Ecdysozoa</taxon>
        <taxon>Arthropoda</taxon>
        <taxon>Chelicerata</taxon>
        <taxon>Arachnida</taxon>
        <taxon>Araneae</taxon>
        <taxon>Araneomorphae</taxon>
        <taxon>Entelegynae</taxon>
        <taxon>Araneoidea</taxon>
        <taxon>Nephilidae</taxon>
        <taxon>Nephila</taxon>
    </lineage>
</organism>
<keyword evidence="1" id="KW-0862">Zinc</keyword>
<dbReference type="Pfam" id="PF00096">
    <property type="entry name" value="zf-C2H2"/>
    <property type="match status" value="1"/>
</dbReference>
<gene>
    <name evidence="3" type="primary">NCL1_38010</name>
    <name evidence="3" type="ORF">NPIL_51161</name>
</gene>
<dbReference type="Gene3D" id="3.30.160.60">
    <property type="entry name" value="Classic Zinc Finger"/>
    <property type="match status" value="1"/>
</dbReference>
<dbReference type="InterPro" id="IPR013087">
    <property type="entry name" value="Znf_C2H2_type"/>
</dbReference>
<proteinExistence type="predicted"/>
<name>A0A8X6PB13_NEPPI</name>
<evidence type="ECO:0000256" key="1">
    <source>
        <dbReference type="PROSITE-ProRule" id="PRU00042"/>
    </source>
</evidence>
<dbReference type="OrthoDB" id="6488310at2759"/>
<dbReference type="PROSITE" id="PS00028">
    <property type="entry name" value="ZINC_FINGER_C2H2_1"/>
    <property type="match status" value="2"/>
</dbReference>
<keyword evidence="1" id="KW-0863">Zinc-finger</keyword>
<dbReference type="Proteomes" id="UP000887013">
    <property type="component" value="Unassembled WGS sequence"/>
</dbReference>
<accession>A0A8X6PB13</accession>
<dbReference type="SMART" id="SM00355">
    <property type="entry name" value="ZnF_C2H2"/>
    <property type="match status" value="2"/>
</dbReference>
<dbReference type="InterPro" id="IPR036236">
    <property type="entry name" value="Znf_C2H2_sf"/>
</dbReference>
<keyword evidence="1" id="KW-0479">Metal-binding</keyword>
<evidence type="ECO:0000313" key="4">
    <source>
        <dbReference type="Proteomes" id="UP000887013"/>
    </source>
</evidence>
<dbReference type="AlphaFoldDB" id="A0A8X6PB13"/>